<dbReference type="Proteomes" id="UP000229334">
    <property type="component" value="Unassembled WGS sequence"/>
</dbReference>
<dbReference type="AlphaFoldDB" id="A0A2H0BL38"/>
<proteinExistence type="predicted"/>
<keyword evidence="1" id="KW-0812">Transmembrane</keyword>
<sequence>MNDLGYNTKIDFMKIIKLILISFLFLTATTVFAHQPRLIYNSVAPNNIITINQPEISQAFYGELKGQSEVFSFHLDTPLKFYWNLLTPNLLGAREDFIIQLEGESKTGELIADSLNSQGKFWTKYYEPYSGDNYLKGPEATTNLPAGNYTIVVTNNGNLGKYVLVVGQIETPSLKNIWQTIKILPSLKRDFFEQSVWRAYNNRVGQYLAVAILILIFSLGFLLRLLGRKLWWLILMLLIISGLGFLVRWFLGPTDYWQCQDGQWLRRGNSTSPAPGTECLTPLGLERLSSEKLPTVDQIDNQFKSNPVAPAVSALVQQYLFNNLNTLIPAEDLARAKDFQLTDVVFIDNSLAIVGYQSGTDVWRAEFRFTIDEPEIIRGLSFKVIGKN</sequence>
<evidence type="ECO:0000256" key="1">
    <source>
        <dbReference type="SAM" id="Phobius"/>
    </source>
</evidence>
<evidence type="ECO:0000313" key="3">
    <source>
        <dbReference type="Proteomes" id="UP000229334"/>
    </source>
</evidence>
<dbReference type="EMBL" id="PCSX01000010">
    <property type="protein sequence ID" value="PIP58396.1"/>
    <property type="molecule type" value="Genomic_DNA"/>
</dbReference>
<name>A0A2H0BL38_9BACT</name>
<protein>
    <submittedName>
        <fullName evidence="2">Uncharacterized protein</fullName>
    </submittedName>
</protein>
<evidence type="ECO:0000313" key="2">
    <source>
        <dbReference type="EMBL" id="PIP58396.1"/>
    </source>
</evidence>
<gene>
    <name evidence="2" type="ORF">COX02_00525</name>
</gene>
<keyword evidence="1" id="KW-1133">Transmembrane helix</keyword>
<keyword evidence="1" id="KW-0472">Membrane</keyword>
<reference evidence="2 3" key="1">
    <citation type="submission" date="2017-09" db="EMBL/GenBank/DDBJ databases">
        <title>Depth-based differentiation of microbial function through sediment-hosted aquifers and enrichment of novel symbionts in the deep terrestrial subsurface.</title>
        <authorList>
            <person name="Probst A.J."/>
            <person name="Ladd B."/>
            <person name="Jarett J.K."/>
            <person name="Geller-Mcgrath D.E."/>
            <person name="Sieber C.M."/>
            <person name="Emerson J.B."/>
            <person name="Anantharaman K."/>
            <person name="Thomas B.C."/>
            <person name="Malmstrom R."/>
            <person name="Stieglmeier M."/>
            <person name="Klingl A."/>
            <person name="Woyke T."/>
            <person name="Ryan C.M."/>
            <person name="Banfield J.F."/>
        </authorList>
    </citation>
    <scope>NUCLEOTIDE SEQUENCE [LARGE SCALE GENOMIC DNA]</scope>
    <source>
        <strain evidence="2">CG22_combo_CG10-13_8_21_14_all_37_9</strain>
    </source>
</reference>
<comment type="caution">
    <text evidence="2">The sequence shown here is derived from an EMBL/GenBank/DDBJ whole genome shotgun (WGS) entry which is preliminary data.</text>
</comment>
<accession>A0A2H0BL38</accession>
<feature type="transmembrane region" description="Helical" evidence="1">
    <location>
        <begin position="204"/>
        <end position="223"/>
    </location>
</feature>
<organism evidence="2 3">
    <name type="scientific">Candidatus Vogelbacteria bacterium CG22_combo_CG10-13_8_21_14_all_37_9</name>
    <dbReference type="NCBI Taxonomy" id="1975046"/>
    <lineage>
        <taxon>Bacteria</taxon>
        <taxon>Candidatus Vogeliibacteriota</taxon>
    </lineage>
</organism>
<feature type="transmembrane region" description="Helical" evidence="1">
    <location>
        <begin position="230"/>
        <end position="251"/>
    </location>
</feature>